<dbReference type="InterPro" id="IPR036965">
    <property type="entry name" value="Terpene_synth_N_sf"/>
</dbReference>
<feature type="domain" description="Terpene synthase metal-binding" evidence="5">
    <location>
        <begin position="517"/>
        <end position="743"/>
    </location>
</feature>
<evidence type="ECO:0000313" key="6">
    <source>
        <dbReference type="EMBL" id="UPQ49774.1"/>
    </source>
</evidence>
<dbReference type="Gene3D" id="1.50.10.130">
    <property type="entry name" value="Terpene synthase, N-terminal domain"/>
    <property type="match status" value="1"/>
</dbReference>
<evidence type="ECO:0000256" key="2">
    <source>
        <dbReference type="ARBA" id="ARBA00022723"/>
    </source>
</evidence>
<keyword evidence="2" id="KW-0479">Metal-binding</keyword>
<protein>
    <submittedName>
        <fullName evidence="6">Ent-copalyl diphosphate synthase</fullName>
    </submittedName>
</protein>
<dbReference type="InterPro" id="IPR005630">
    <property type="entry name" value="Terpene_synthase_metal-bd"/>
</dbReference>
<name>A0A8U0D9P2_9MONI</name>
<dbReference type="Pfam" id="PF01397">
    <property type="entry name" value="Terpene_synth"/>
    <property type="match status" value="1"/>
</dbReference>
<dbReference type="SUPFAM" id="SSF48239">
    <property type="entry name" value="Terpenoid cyclases/Protein prenyltransferases"/>
    <property type="match status" value="2"/>
</dbReference>
<dbReference type="CDD" id="cd00684">
    <property type="entry name" value="Terpene_cyclase_plant_C1"/>
    <property type="match status" value="1"/>
</dbReference>
<dbReference type="PANTHER" id="PTHR31739">
    <property type="entry name" value="ENT-COPALYL DIPHOSPHATE SYNTHASE, CHLOROPLASTIC"/>
    <property type="match status" value="1"/>
</dbReference>
<dbReference type="InterPro" id="IPR050148">
    <property type="entry name" value="Terpene_synthase-like"/>
</dbReference>
<dbReference type="AlphaFoldDB" id="A0A8U0D9P2"/>
<dbReference type="GO" id="GO:0000287">
    <property type="term" value="F:magnesium ion binding"/>
    <property type="evidence" value="ECO:0007669"/>
    <property type="project" value="InterPro"/>
</dbReference>
<comment type="cofactor">
    <cofactor evidence="1">
        <name>Mg(2+)</name>
        <dbReference type="ChEBI" id="CHEBI:18420"/>
    </cofactor>
</comment>
<dbReference type="InterPro" id="IPR001906">
    <property type="entry name" value="Terpene_synth_N"/>
</dbReference>
<reference evidence="6" key="1">
    <citation type="journal article" date="2022" name="Proc. Natl. Acad. Sci. U.S.A.">
        <title>Origin and early evolution of the plant terpene synthase family.</title>
        <authorList>
            <person name="Jia Q."/>
            <person name="Brown R."/>
            <person name="Koellner T.G."/>
            <person name="Fu J."/>
            <person name="Chen X."/>
            <person name="Wong G.K.-S."/>
            <person name="Gershenzon J."/>
            <person name="Peters R.J."/>
            <person name="Chen F."/>
        </authorList>
    </citation>
    <scope>NUCLEOTIDE SEQUENCE</scope>
</reference>
<evidence type="ECO:0000259" key="5">
    <source>
        <dbReference type="Pfam" id="PF03936"/>
    </source>
</evidence>
<dbReference type="GO" id="GO:0010333">
    <property type="term" value="F:terpene synthase activity"/>
    <property type="evidence" value="ECO:0007669"/>
    <property type="project" value="InterPro"/>
</dbReference>
<feature type="domain" description="Terpene synthase N-terminal" evidence="4">
    <location>
        <begin position="233"/>
        <end position="439"/>
    </location>
</feature>
<proteinExistence type="evidence at transcript level"/>
<evidence type="ECO:0000256" key="1">
    <source>
        <dbReference type="ARBA" id="ARBA00001946"/>
    </source>
</evidence>
<dbReference type="FunFam" id="1.50.10.130:FF:000002">
    <property type="entry name" value="Ent-copalyl diphosphate synthase, chloroplastic"/>
    <property type="match status" value="1"/>
</dbReference>
<dbReference type="SFLD" id="SFLDG01605">
    <property type="entry name" value="Terpene_Cyclase_Like_1_N-term"/>
    <property type="match status" value="1"/>
</dbReference>
<dbReference type="Gene3D" id="1.50.10.160">
    <property type="match status" value="1"/>
</dbReference>
<sequence length="807" mass="93100">MAQAVPNARTAILLDRPLIDQSYTKELHLKLSKPFIDDDVVHEVQRHNDEEMQQLIMTIKGMFQTMTFGEISISAYDTAWVAMVPSLDGSNKPQFPQCLKWIIDNQFYDGSWGDGELFLAYDRVCSTVACLVTLKLWNVGHQNIEKGVNFVRNNISKMNHEAEDYMPIGFEVVFPTMMDDAKALGLNLPYDAPIVKKFREEQTKKLNRIPMDLLHSQPTTLLHSLEGLHRVVDWKKLLKLQSKNGSFLFSPASTACALKYTGDKQCLNYLTSILRKFKNAVPNVYPVDLFEHLWVVDRLERLGISRYFEKEIKKCMDYVFQHWKEEGIAWASESRVTDVDDTAMAFRLLRLHGFPVSADVFKRFKKGNEFFCFEGQTSQAVTGMHNLYRASQTMLPNESILKEAYAFTRSFLLQRQKQNKIHDKWLISKGLKGEVEYSLESPWYESLPRMEARNYISHYGVDDIWIGKSLYRMFFVNNKIFLNLAILDYNFCQSLHQRELAKLVRWYDQSQLALLQIVEKTPMDSFFEISATLFEPKYAFARNVWAMCNILQVTIKSFFTLKGSLKDLDQFLAAIRSWDSKKAKNFSPELQILFSTLYNTINSITQMASVAQGHDMGLCLRSTWERYVISLLAMERWKVARHTPALKEFMHNARASFGIEPIVASTLFFLHETLHEEDLQHESFHSLIGMVATAGQIKADIQSFNSGLDTKSMSCVALHLHENSQKSESEAIQHFLHLHEETMRLLVQECLQSTSLPKQCKKLLFYASKISNFLYSNSKSTMSTSEACDYHANLTLFTPIPQDVQSR</sequence>
<dbReference type="SUPFAM" id="SSF48576">
    <property type="entry name" value="Terpenoid synthases"/>
    <property type="match status" value="1"/>
</dbReference>
<dbReference type="PANTHER" id="PTHR31739:SF4">
    <property type="entry name" value="ENT-COPALYL DIPHOSPHATE SYNTHASE, CHLOROPLASTIC"/>
    <property type="match status" value="1"/>
</dbReference>
<organism evidence="6">
    <name type="scientific">Vittaria appalachiana</name>
    <dbReference type="NCBI Taxonomy" id="57323"/>
    <lineage>
        <taxon>Eukaryota</taxon>
        <taxon>Viridiplantae</taxon>
        <taxon>Streptophyta</taxon>
        <taxon>Embryophyta</taxon>
        <taxon>Tracheophyta</taxon>
        <taxon>Polypodiopsida</taxon>
        <taxon>Polypodiidae</taxon>
        <taxon>Polypodiales</taxon>
        <taxon>Pteridineae</taxon>
        <taxon>Pteridaceae</taxon>
        <taxon>Vittarioideae</taxon>
        <taxon>Vittaria</taxon>
    </lineage>
</organism>
<accession>A0A8U0D9P2</accession>
<dbReference type="EMBL" id="OL989435">
    <property type="protein sequence ID" value="UPQ49774.1"/>
    <property type="molecule type" value="mRNA"/>
</dbReference>
<dbReference type="InterPro" id="IPR044814">
    <property type="entry name" value="Terpene_cyclase_plant_C1"/>
</dbReference>
<dbReference type="InterPro" id="IPR008949">
    <property type="entry name" value="Isoprenoid_synthase_dom_sf"/>
</dbReference>
<dbReference type="Pfam" id="PF03936">
    <property type="entry name" value="Terpene_synth_C"/>
    <property type="match status" value="1"/>
</dbReference>
<evidence type="ECO:0000259" key="4">
    <source>
        <dbReference type="Pfam" id="PF01397"/>
    </source>
</evidence>
<keyword evidence="3" id="KW-0460">Magnesium</keyword>
<dbReference type="Gene3D" id="1.10.600.10">
    <property type="entry name" value="Farnesyl Diphosphate Synthase"/>
    <property type="match status" value="1"/>
</dbReference>
<dbReference type="InterPro" id="IPR008930">
    <property type="entry name" value="Terpenoid_cyclase/PrenylTrfase"/>
</dbReference>
<dbReference type="SFLD" id="SFLDG01014">
    <property type="entry name" value="Terpene_Cyclase_Like_1_N-term"/>
    <property type="match status" value="1"/>
</dbReference>
<evidence type="ECO:0000256" key="3">
    <source>
        <dbReference type="ARBA" id="ARBA00022842"/>
    </source>
</evidence>
<dbReference type="GO" id="GO:0016102">
    <property type="term" value="P:diterpenoid biosynthetic process"/>
    <property type="evidence" value="ECO:0007669"/>
    <property type="project" value="InterPro"/>
</dbReference>